<evidence type="ECO:0000313" key="3">
    <source>
        <dbReference type="Proteomes" id="UP001054837"/>
    </source>
</evidence>
<proteinExistence type="predicted"/>
<gene>
    <name evidence="2" type="ORF">CDAR_559201</name>
</gene>
<accession>A0AAV4P0V7</accession>
<evidence type="ECO:0000313" key="2">
    <source>
        <dbReference type="EMBL" id="GIX90165.1"/>
    </source>
</evidence>
<organism evidence="2 3">
    <name type="scientific">Caerostris darwini</name>
    <dbReference type="NCBI Taxonomy" id="1538125"/>
    <lineage>
        <taxon>Eukaryota</taxon>
        <taxon>Metazoa</taxon>
        <taxon>Ecdysozoa</taxon>
        <taxon>Arthropoda</taxon>
        <taxon>Chelicerata</taxon>
        <taxon>Arachnida</taxon>
        <taxon>Araneae</taxon>
        <taxon>Araneomorphae</taxon>
        <taxon>Entelegynae</taxon>
        <taxon>Araneoidea</taxon>
        <taxon>Araneidae</taxon>
        <taxon>Caerostris</taxon>
    </lineage>
</organism>
<dbReference type="AlphaFoldDB" id="A0AAV4P0V7"/>
<evidence type="ECO:0000256" key="1">
    <source>
        <dbReference type="SAM" id="MobiDB-lite"/>
    </source>
</evidence>
<reference evidence="2 3" key="1">
    <citation type="submission" date="2021-06" db="EMBL/GenBank/DDBJ databases">
        <title>Caerostris darwini draft genome.</title>
        <authorList>
            <person name="Kono N."/>
            <person name="Arakawa K."/>
        </authorList>
    </citation>
    <scope>NUCLEOTIDE SEQUENCE [LARGE SCALE GENOMIC DNA]</scope>
</reference>
<feature type="region of interest" description="Disordered" evidence="1">
    <location>
        <begin position="71"/>
        <end position="96"/>
    </location>
</feature>
<comment type="caution">
    <text evidence="2">The sequence shown here is derived from an EMBL/GenBank/DDBJ whole genome shotgun (WGS) entry which is preliminary data.</text>
</comment>
<sequence>MLIVGKSPKNATLIRSCIRFAMKSRRSVVISRLESSLRRSCKAGTHARPPNEACSHAHVIREGHFMLFHPDLFPRTGHSSNKKESEKSPQWQNPVR</sequence>
<dbReference type="Proteomes" id="UP001054837">
    <property type="component" value="Unassembled WGS sequence"/>
</dbReference>
<protein>
    <submittedName>
        <fullName evidence="2">Uncharacterized protein</fullName>
    </submittedName>
</protein>
<keyword evidence="3" id="KW-1185">Reference proteome</keyword>
<dbReference type="EMBL" id="BPLQ01002227">
    <property type="protein sequence ID" value="GIX90165.1"/>
    <property type="molecule type" value="Genomic_DNA"/>
</dbReference>
<name>A0AAV4P0V7_9ARAC</name>